<accession>A0A6N2Z6I1</accession>
<name>A0A6N2Z6I1_9FIRM</name>
<gene>
    <name evidence="1" type="ORF">RTLFYP15_00625</name>
</gene>
<reference evidence="1" key="1">
    <citation type="submission" date="2019-11" db="EMBL/GenBank/DDBJ databases">
        <authorList>
            <person name="Feng L."/>
        </authorList>
    </citation>
    <scope>NUCLEOTIDE SEQUENCE</scope>
    <source>
        <strain evidence="1">RtorquesLFYP15</strain>
    </source>
</reference>
<organism evidence="1">
    <name type="scientific">[Ruminococcus] torques</name>
    <dbReference type="NCBI Taxonomy" id="33039"/>
    <lineage>
        <taxon>Bacteria</taxon>
        <taxon>Bacillati</taxon>
        <taxon>Bacillota</taxon>
        <taxon>Clostridia</taxon>
        <taxon>Lachnospirales</taxon>
        <taxon>Lachnospiraceae</taxon>
        <taxon>Mediterraneibacter</taxon>
    </lineage>
</organism>
<protein>
    <submittedName>
        <fullName evidence="1">Uncharacterized protein</fullName>
    </submittedName>
</protein>
<proteinExistence type="predicted"/>
<dbReference type="AlphaFoldDB" id="A0A6N2Z6I1"/>
<dbReference type="RefSeq" id="WP_161117575.1">
    <property type="nucleotide sequence ID" value="NZ_CACRUQ010000005.1"/>
</dbReference>
<dbReference type="EMBL" id="CACRUQ010000005">
    <property type="protein sequence ID" value="VYT74854.1"/>
    <property type="molecule type" value="Genomic_DNA"/>
</dbReference>
<evidence type="ECO:0000313" key="1">
    <source>
        <dbReference type="EMBL" id="VYT74854.1"/>
    </source>
</evidence>
<sequence>MSTATKLTAEQIENLAKEIREFLLDHGLWQDVDIYFNGKKYTSYDPENGEYYYNDREHLIEVADQPEKHFEYVNPEHILSMSFEGPVCEMLYYGILPSVRKEFDKIFERYGLYYEFGHHWNFSCYYI</sequence>